<dbReference type="InterPro" id="IPR038665">
    <property type="entry name" value="Voltage-dep_anion_channel_sf"/>
</dbReference>
<dbReference type="PANTHER" id="PTHR31686">
    <property type="match status" value="1"/>
</dbReference>
<dbReference type="InterPro" id="IPR004695">
    <property type="entry name" value="SLAC1/Mae1/Ssu1/TehA"/>
</dbReference>
<feature type="transmembrane region" description="Helical" evidence="8">
    <location>
        <begin position="267"/>
        <end position="294"/>
    </location>
</feature>
<keyword evidence="7 8" id="KW-0472">Membrane</keyword>
<sequence length="392" mass="42033">MSSVRKDLKACIRHFTPSWHTVVMGTGSVSGLFSHFYIGQDTQAIKALTLLFFFLNLGFFVLICSATIARYALYPKVPMVRDAATPSAKSLHGRVSYGRGNTHKYCGRCAPEMAMGRYGIPVGLVGILVVGFRGVIRDGRWNALRNDGDHQHSLQAMSPLWLLPVVTLIVASSTGGIVAAAFPGHQSVVALTTAVSFTMLAMGLSVALMMITVYLMRCIIHGPLDTGIILSSFVVLGPLGQGGFSLLQNSANLSLIDLGPLITASSIQGACLCAAWVLFSMGIIWLCIAVMVIGNTLVQKRIPFSVGYWGMIFPNGVFALLAVQLGVVLDSKVMSYIGVVLSIGVFLLWVFVVTKTIPAIWNTTVFHSPCVAKYDEENAALESKPSTDAGLP</sequence>
<evidence type="ECO:0000256" key="7">
    <source>
        <dbReference type="ARBA" id="ARBA00023136"/>
    </source>
</evidence>
<comment type="caution">
    <text evidence="9">The sequence shown here is derived from an EMBL/GenBank/DDBJ whole genome shotgun (WGS) entry which is preliminary data.</text>
</comment>
<keyword evidence="10" id="KW-1185">Reference proteome</keyword>
<dbReference type="GO" id="GO:0005886">
    <property type="term" value="C:plasma membrane"/>
    <property type="evidence" value="ECO:0007669"/>
    <property type="project" value="UniProtKB-SubCell"/>
</dbReference>
<dbReference type="Pfam" id="PF03595">
    <property type="entry name" value="SLAC1"/>
    <property type="match status" value="1"/>
</dbReference>
<evidence type="ECO:0000256" key="1">
    <source>
        <dbReference type="ARBA" id="ARBA00004651"/>
    </source>
</evidence>
<dbReference type="Gene3D" id="1.50.10.150">
    <property type="entry name" value="Voltage-dependent anion channel"/>
    <property type="match status" value="1"/>
</dbReference>
<dbReference type="AlphaFoldDB" id="A0AAD2JYS1"/>
<feature type="transmembrane region" description="Helical" evidence="8">
    <location>
        <begin position="118"/>
        <end position="136"/>
    </location>
</feature>
<evidence type="ECO:0000256" key="2">
    <source>
        <dbReference type="ARBA" id="ARBA00008566"/>
    </source>
</evidence>
<keyword evidence="4" id="KW-1003">Cell membrane</keyword>
<evidence type="ECO:0000313" key="10">
    <source>
        <dbReference type="Proteomes" id="UP001295794"/>
    </source>
</evidence>
<feature type="transmembrane region" description="Helical" evidence="8">
    <location>
        <begin position="333"/>
        <end position="353"/>
    </location>
</feature>
<proteinExistence type="inferred from homology"/>
<evidence type="ECO:0000256" key="8">
    <source>
        <dbReference type="SAM" id="Phobius"/>
    </source>
</evidence>
<evidence type="ECO:0000256" key="3">
    <source>
        <dbReference type="ARBA" id="ARBA00022448"/>
    </source>
</evidence>
<keyword evidence="3" id="KW-0813">Transport</keyword>
<reference evidence="9" key="1">
    <citation type="submission" date="2023-11" db="EMBL/GenBank/DDBJ databases">
        <authorList>
            <person name="De Vega J J."/>
            <person name="De Vega J J."/>
        </authorList>
    </citation>
    <scope>NUCLEOTIDE SEQUENCE</scope>
</reference>
<feature type="transmembrane region" description="Helical" evidence="8">
    <location>
        <begin position="306"/>
        <end position="327"/>
    </location>
</feature>
<feature type="transmembrane region" description="Helical" evidence="8">
    <location>
        <begin position="227"/>
        <end position="247"/>
    </location>
</feature>
<feature type="transmembrane region" description="Helical" evidence="8">
    <location>
        <begin position="50"/>
        <end position="73"/>
    </location>
</feature>
<feature type="transmembrane region" description="Helical" evidence="8">
    <location>
        <begin position="188"/>
        <end position="215"/>
    </location>
</feature>
<name>A0AAD2JYS1_9AGAR</name>
<keyword evidence="6 8" id="KW-1133">Transmembrane helix</keyword>
<dbReference type="PANTHER" id="PTHR31686:SF1">
    <property type="entry name" value="SULFITE EFFLUX PUMP SSU1"/>
    <property type="match status" value="1"/>
</dbReference>
<evidence type="ECO:0000256" key="6">
    <source>
        <dbReference type="ARBA" id="ARBA00022989"/>
    </source>
</evidence>
<comment type="similarity">
    <text evidence="2">Belongs to the tellurite-resistance/dicarboxylate transporter (TDT) family.</text>
</comment>
<feature type="transmembrane region" description="Helical" evidence="8">
    <location>
        <begin position="160"/>
        <end position="182"/>
    </location>
</feature>
<dbReference type="Proteomes" id="UP001295794">
    <property type="component" value="Unassembled WGS sequence"/>
</dbReference>
<dbReference type="InterPro" id="IPR051629">
    <property type="entry name" value="Sulfite_efflux_TDT"/>
</dbReference>
<evidence type="ECO:0000256" key="5">
    <source>
        <dbReference type="ARBA" id="ARBA00022692"/>
    </source>
</evidence>
<keyword evidence="5 8" id="KW-0812">Transmembrane</keyword>
<feature type="transmembrane region" description="Helical" evidence="8">
    <location>
        <begin position="20"/>
        <end position="38"/>
    </location>
</feature>
<dbReference type="EMBL" id="CAVNYO010000138">
    <property type="protein sequence ID" value="CAK5268826.1"/>
    <property type="molecule type" value="Genomic_DNA"/>
</dbReference>
<evidence type="ECO:0000256" key="4">
    <source>
        <dbReference type="ARBA" id="ARBA00022475"/>
    </source>
</evidence>
<evidence type="ECO:0008006" key="11">
    <source>
        <dbReference type="Google" id="ProtNLM"/>
    </source>
</evidence>
<comment type="subcellular location">
    <subcellularLocation>
        <location evidence="1">Cell membrane</location>
        <topology evidence="1">Multi-pass membrane protein</topology>
    </subcellularLocation>
</comment>
<accession>A0AAD2JYS1</accession>
<dbReference type="GO" id="GO:0000319">
    <property type="term" value="F:sulfite transmembrane transporter activity"/>
    <property type="evidence" value="ECO:0007669"/>
    <property type="project" value="TreeGrafter"/>
</dbReference>
<gene>
    <name evidence="9" type="ORF">MYCIT1_LOCUS12111</name>
</gene>
<organism evidence="9 10">
    <name type="scientific">Mycena citricolor</name>
    <dbReference type="NCBI Taxonomy" id="2018698"/>
    <lineage>
        <taxon>Eukaryota</taxon>
        <taxon>Fungi</taxon>
        <taxon>Dikarya</taxon>
        <taxon>Basidiomycota</taxon>
        <taxon>Agaricomycotina</taxon>
        <taxon>Agaricomycetes</taxon>
        <taxon>Agaricomycetidae</taxon>
        <taxon>Agaricales</taxon>
        <taxon>Marasmiineae</taxon>
        <taxon>Mycenaceae</taxon>
        <taxon>Mycena</taxon>
    </lineage>
</organism>
<protein>
    <recommendedName>
        <fullName evidence="11">Malic acid transport protein</fullName>
    </recommendedName>
</protein>
<evidence type="ECO:0000313" key="9">
    <source>
        <dbReference type="EMBL" id="CAK5268826.1"/>
    </source>
</evidence>